<dbReference type="OrthoDB" id="5099298at2759"/>
<dbReference type="InterPro" id="IPR003593">
    <property type="entry name" value="AAA+_ATPase"/>
</dbReference>
<dbReference type="Pfam" id="PF22942">
    <property type="entry name" value="DUF7025"/>
    <property type="match status" value="1"/>
</dbReference>
<dbReference type="CDD" id="cd19481">
    <property type="entry name" value="RecA-like_protease"/>
    <property type="match status" value="1"/>
</dbReference>
<accession>A0A8K0SGY7</accession>
<dbReference type="InterPro" id="IPR003959">
    <property type="entry name" value="ATPase_AAA_core"/>
</dbReference>
<dbReference type="PANTHER" id="PTHR46411:SF3">
    <property type="entry name" value="AAA+ ATPASE DOMAIN-CONTAINING PROTEIN"/>
    <property type="match status" value="1"/>
</dbReference>
<name>A0A8K0SGY7_9HYPO</name>
<sequence>MRGPPPPRGRGPYGPETDDESISDGEENSGEEKIFVGIVAESKELYAKFDKDRNRSWSHSPPDGLEEAAENEKTLKYAILVRKAKPKEADSLKPLVIESIVVQSPYLKQVLGQVFRDYPGVVTNVSRLIFSAPFEPFVHSWSLFVKIKNDSSHDEDTKTHLTLLYDILHTELKEVIQNRKDYFKNRAVPWDQLWTIFPPKTTVLTSIRDKPMAVRFEDGQYREPPDSGKVYRMTCDVLDWDGRKMGWGSATQTIREYEGTKPFDELPCCPFEYSSNAKSLREMLVARGRRFQSLAGINYKYYDGIAVNYPPNDPRQVQLEPVSGRVVIDAANWGRANPAKAKILRSLHQAYEAGARYRPPPPPELSEDQLILTSPVVRGYSLMAKKWMEFFVDDISDVSFDGQAFSSLVLEEEKKRLILAFAQSQVKNKAGFDDVISGKGRGIIIMLTGGPGIGKTLTAESVAEEMRVPLYTMSAGDLGSDSDMVERNLSRTLDMVAKWGAVLLLDECDIFLEQRTSNDMERNQVVGIFLRMLEYYQGILFLTTNRVKDIDPAFHSRIHLTLAYPELDREARARIWRTFLKRITVPGNAGAGHRLTEDEVSRLSKLELNGRQIKNVLKMASLLPLQAAEALTFDHVCCVLRIQGFSL</sequence>
<dbReference type="InterPro" id="IPR027417">
    <property type="entry name" value="P-loop_NTPase"/>
</dbReference>
<dbReference type="Pfam" id="PF00004">
    <property type="entry name" value="AAA"/>
    <property type="match status" value="1"/>
</dbReference>
<comment type="caution">
    <text evidence="3">The sequence shown here is derived from an EMBL/GenBank/DDBJ whole genome shotgun (WGS) entry which is preliminary data.</text>
</comment>
<dbReference type="PANTHER" id="PTHR46411">
    <property type="entry name" value="FAMILY ATPASE, PUTATIVE-RELATED"/>
    <property type="match status" value="1"/>
</dbReference>
<dbReference type="AlphaFoldDB" id="A0A8K0SGY7"/>
<dbReference type="Gene3D" id="3.40.50.300">
    <property type="entry name" value="P-loop containing nucleotide triphosphate hydrolases"/>
    <property type="match status" value="1"/>
</dbReference>
<proteinExistence type="predicted"/>
<evidence type="ECO:0000313" key="4">
    <source>
        <dbReference type="Proteomes" id="UP000813444"/>
    </source>
</evidence>
<dbReference type="InterPro" id="IPR054289">
    <property type="entry name" value="DUF7025"/>
</dbReference>
<keyword evidence="3" id="KW-0378">Hydrolase</keyword>
<dbReference type="Proteomes" id="UP000813444">
    <property type="component" value="Unassembled WGS sequence"/>
</dbReference>
<reference evidence="3" key="1">
    <citation type="journal article" date="2021" name="Nat. Commun.">
        <title>Genetic determinants of endophytism in the Arabidopsis root mycobiome.</title>
        <authorList>
            <person name="Mesny F."/>
            <person name="Miyauchi S."/>
            <person name="Thiergart T."/>
            <person name="Pickel B."/>
            <person name="Atanasova L."/>
            <person name="Karlsson M."/>
            <person name="Huettel B."/>
            <person name="Barry K.W."/>
            <person name="Haridas S."/>
            <person name="Chen C."/>
            <person name="Bauer D."/>
            <person name="Andreopoulos W."/>
            <person name="Pangilinan J."/>
            <person name="LaButti K."/>
            <person name="Riley R."/>
            <person name="Lipzen A."/>
            <person name="Clum A."/>
            <person name="Drula E."/>
            <person name="Henrissat B."/>
            <person name="Kohler A."/>
            <person name="Grigoriev I.V."/>
            <person name="Martin F.M."/>
            <person name="Hacquard S."/>
        </authorList>
    </citation>
    <scope>NUCLEOTIDE SEQUENCE</scope>
    <source>
        <strain evidence="3">MPI-CAGE-CH-0235</strain>
    </source>
</reference>
<dbReference type="SMART" id="SM00382">
    <property type="entry name" value="AAA"/>
    <property type="match status" value="1"/>
</dbReference>
<gene>
    <name evidence="3" type="ORF">B0I35DRAFT_359802</name>
</gene>
<keyword evidence="4" id="KW-1185">Reference proteome</keyword>
<evidence type="ECO:0000313" key="3">
    <source>
        <dbReference type="EMBL" id="KAH7309048.1"/>
    </source>
</evidence>
<evidence type="ECO:0000256" key="1">
    <source>
        <dbReference type="SAM" id="MobiDB-lite"/>
    </source>
</evidence>
<feature type="region of interest" description="Disordered" evidence="1">
    <location>
        <begin position="1"/>
        <end position="31"/>
    </location>
</feature>
<dbReference type="GO" id="GO:0005524">
    <property type="term" value="F:ATP binding"/>
    <property type="evidence" value="ECO:0007669"/>
    <property type="project" value="InterPro"/>
</dbReference>
<dbReference type="EMBL" id="JAGPNK010000014">
    <property type="protein sequence ID" value="KAH7309048.1"/>
    <property type="molecule type" value="Genomic_DNA"/>
</dbReference>
<protein>
    <submittedName>
        <fullName evidence="3">P-loop containing nucleoside triphosphate hydrolase protein</fullName>
    </submittedName>
</protein>
<dbReference type="SUPFAM" id="SSF52540">
    <property type="entry name" value="P-loop containing nucleoside triphosphate hydrolases"/>
    <property type="match status" value="1"/>
</dbReference>
<organism evidence="3 4">
    <name type="scientific">Stachybotrys elegans</name>
    <dbReference type="NCBI Taxonomy" id="80388"/>
    <lineage>
        <taxon>Eukaryota</taxon>
        <taxon>Fungi</taxon>
        <taxon>Dikarya</taxon>
        <taxon>Ascomycota</taxon>
        <taxon>Pezizomycotina</taxon>
        <taxon>Sordariomycetes</taxon>
        <taxon>Hypocreomycetidae</taxon>
        <taxon>Hypocreales</taxon>
        <taxon>Stachybotryaceae</taxon>
        <taxon>Stachybotrys</taxon>
    </lineage>
</organism>
<dbReference type="GO" id="GO:0016887">
    <property type="term" value="F:ATP hydrolysis activity"/>
    <property type="evidence" value="ECO:0007669"/>
    <property type="project" value="InterPro"/>
</dbReference>
<feature type="compositionally biased region" description="Acidic residues" evidence="1">
    <location>
        <begin position="16"/>
        <end position="29"/>
    </location>
</feature>
<feature type="domain" description="AAA+ ATPase" evidence="2">
    <location>
        <begin position="441"/>
        <end position="566"/>
    </location>
</feature>
<evidence type="ECO:0000259" key="2">
    <source>
        <dbReference type="SMART" id="SM00382"/>
    </source>
</evidence>